<dbReference type="EMBL" id="JACKXE010000001">
    <property type="protein sequence ID" value="MBB6628286.1"/>
    <property type="molecule type" value="Genomic_DNA"/>
</dbReference>
<feature type="domain" description="DUF4097" evidence="1">
    <location>
        <begin position="20"/>
        <end position="269"/>
    </location>
</feature>
<dbReference type="Pfam" id="PF13349">
    <property type="entry name" value="DUF4097"/>
    <property type="match status" value="1"/>
</dbReference>
<dbReference type="Gene3D" id="2.160.20.120">
    <property type="match status" value="1"/>
</dbReference>
<keyword evidence="3" id="KW-1185">Reference proteome</keyword>
<dbReference type="AlphaFoldDB" id="A0A7X0VB54"/>
<organism evidence="2 3">
    <name type="scientific">Nocardioides luti</name>
    <dbReference type="NCBI Taxonomy" id="2761101"/>
    <lineage>
        <taxon>Bacteria</taxon>
        <taxon>Bacillati</taxon>
        <taxon>Actinomycetota</taxon>
        <taxon>Actinomycetes</taxon>
        <taxon>Propionibacteriales</taxon>
        <taxon>Nocardioidaceae</taxon>
        <taxon>Nocardioides</taxon>
    </lineage>
</organism>
<evidence type="ECO:0000259" key="1">
    <source>
        <dbReference type="Pfam" id="PF13349"/>
    </source>
</evidence>
<reference evidence="2 3" key="1">
    <citation type="submission" date="2020-08" db="EMBL/GenBank/DDBJ databases">
        <authorList>
            <person name="Seo M.-J."/>
        </authorList>
    </citation>
    <scope>NUCLEOTIDE SEQUENCE [LARGE SCALE GENOMIC DNA]</scope>
    <source>
        <strain evidence="2 3">KIGAM211</strain>
    </source>
</reference>
<name>A0A7X0VB54_9ACTN</name>
<protein>
    <submittedName>
        <fullName evidence="2">DUF4097 family beta strand repeat protein</fullName>
    </submittedName>
</protein>
<evidence type="ECO:0000313" key="3">
    <source>
        <dbReference type="Proteomes" id="UP000523955"/>
    </source>
</evidence>
<evidence type="ECO:0000313" key="2">
    <source>
        <dbReference type="EMBL" id="MBB6628286.1"/>
    </source>
</evidence>
<gene>
    <name evidence="2" type="ORF">H5V45_13245</name>
</gene>
<dbReference type="Proteomes" id="UP000523955">
    <property type="component" value="Unassembled WGS sequence"/>
</dbReference>
<dbReference type="InterPro" id="IPR025164">
    <property type="entry name" value="Toastrack_DUF4097"/>
</dbReference>
<sequence length="274" mass="27880">MTEHHFEAHRPVQLYVEIGKGSVQVVATDTTESYVEVTGRDAEQVMVEQSGDELSIIAPKQRTGFLSGDSRLDVRVTVPTDSDLAVKTGSADITADGTVGTTHVKSGSGDVRLDVLGGPALVETGSGDITVEHARGELRIKSGSGDVNLGSADGALVVSTGSGDVEIATTNGPTVVKTGSGDLKVVDAQTDVSLTTGSGDLVIGSVARGRLTAKGASGDVRVGIPAGIPVWTDVSTVSGEVVSNLRGAGEPQDGADHVELRAKTVSGDIVLVEV</sequence>
<proteinExistence type="predicted"/>
<dbReference type="RefSeq" id="WP_185253364.1">
    <property type="nucleotide sequence ID" value="NZ_JACKXE010000001.1"/>
</dbReference>
<comment type="caution">
    <text evidence="2">The sequence shown here is derived from an EMBL/GenBank/DDBJ whole genome shotgun (WGS) entry which is preliminary data.</text>
</comment>
<accession>A0A7X0VB54</accession>